<protein>
    <recommendedName>
        <fullName evidence="2">Methyltransferase domain-containing protein</fullName>
    </recommendedName>
</protein>
<dbReference type="STRING" id="1798512.A3A39_02430"/>
<dbReference type="EMBL" id="MFLZ01000023">
    <property type="protein sequence ID" value="OGG79575.1"/>
    <property type="molecule type" value="Genomic_DNA"/>
</dbReference>
<proteinExistence type="predicted"/>
<dbReference type="SUPFAM" id="SSF53335">
    <property type="entry name" value="S-adenosyl-L-methionine-dependent methyltransferases"/>
    <property type="match status" value="1"/>
</dbReference>
<dbReference type="PANTHER" id="PTHR43861">
    <property type="entry name" value="TRANS-ACONITATE 2-METHYLTRANSFERASE-RELATED"/>
    <property type="match status" value="1"/>
</dbReference>
<sequence>MKTKSDLAANREQFWERTDYLMQGGDDDSNGRKAWFARVVALYNPKSVLELGCNEGSNLRRIRNLNPAIRLAGLEINPDAVKVAQATLPGAHIVCGSIYDADTFFKEQEFDLVFSMGVLIHVPPDTVEEVRDQSLRLAKRVVLHCEEHSLNPKPMRFDNGVPHRWSHNYLALYAGYPVRVYDNIVGSADGAHHLAVVEVGAKTSAGFLARVRVWYLCRLLPFVDKWQKRMQLRWQVRGPIRFFLP</sequence>
<evidence type="ECO:0000313" key="4">
    <source>
        <dbReference type="Proteomes" id="UP000177372"/>
    </source>
</evidence>
<reference evidence="3 4" key="1">
    <citation type="journal article" date="2016" name="Nat. Commun.">
        <title>Thousands of microbial genomes shed light on interconnected biogeochemical processes in an aquifer system.</title>
        <authorList>
            <person name="Anantharaman K."/>
            <person name="Brown C.T."/>
            <person name="Hug L.A."/>
            <person name="Sharon I."/>
            <person name="Castelle C.J."/>
            <person name="Probst A.J."/>
            <person name="Thomas B.C."/>
            <person name="Singh A."/>
            <person name="Wilkins M.J."/>
            <person name="Karaoz U."/>
            <person name="Brodie E.L."/>
            <person name="Williams K.H."/>
            <person name="Hubbard S.S."/>
            <person name="Banfield J.F."/>
        </authorList>
    </citation>
    <scope>NUCLEOTIDE SEQUENCE [LARGE SCALE GENOMIC DNA]</scope>
</reference>
<dbReference type="CDD" id="cd02440">
    <property type="entry name" value="AdoMet_MTases"/>
    <property type="match status" value="1"/>
</dbReference>
<dbReference type="InterPro" id="IPR029063">
    <property type="entry name" value="SAM-dependent_MTases_sf"/>
</dbReference>
<accession>A0A1F6F137</accession>
<name>A0A1F6F137_9BACT</name>
<dbReference type="Gene3D" id="3.40.50.150">
    <property type="entry name" value="Vaccinia Virus protein VP39"/>
    <property type="match status" value="1"/>
</dbReference>
<gene>
    <name evidence="3" type="ORF">A3A39_02430</name>
</gene>
<evidence type="ECO:0000256" key="1">
    <source>
        <dbReference type="ARBA" id="ARBA00022679"/>
    </source>
</evidence>
<evidence type="ECO:0000313" key="3">
    <source>
        <dbReference type="EMBL" id="OGG79575.1"/>
    </source>
</evidence>
<keyword evidence="1" id="KW-0808">Transferase</keyword>
<feature type="domain" description="Methyltransferase" evidence="2">
    <location>
        <begin position="48"/>
        <end position="137"/>
    </location>
</feature>
<dbReference type="Proteomes" id="UP000177372">
    <property type="component" value="Unassembled WGS sequence"/>
</dbReference>
<organism evidence="3 4">
    <name type="scientific">Candidatus Kaiserbacteria bacterium RIFCSPLOWO2_01_FULL_54_13</name>
    <dbReference type="NCBI Taxonomy" id="1798512"/>
    <lineage>
        <taxon>Bacteria</taxon>
        <taxon>Candidatus Kaiseribacteriota</taxon>
    </lineage>
</organism>
<dbReference type="Pfam" id="PF13649">
    <property type="entry name" value="Methyltransf_25"/>
    <property type="match status" value="1"/>
</dbReference>
<evidence type="ECO:0000259" key="2">
    <source>
        <dbReference type="Pfam" id="PF13649"/>
    </source>
</evidence>
<dbReference type="InterPro" id="IPR041698">
    <property type="entry name" value="Methyltransf_25"/>
</dbReference>
<dbReference type="GO" id="GO:0016740">
    <property type="term" value="F:transferase activity"/>
    <property type="evidence" value="ECO:0007669"/>
    <property type="project" value="UniProtKB-KW"/>
</dbReference>
<dbReference type="AlphaFoldDB" id="A0A1F6F137"/>
<comment type="caution">
    <text evidence="3">The sequence shown here is derived from an EMBL/GenBank/DDBJ whole genome shotgun (WGS) entry which is preliminary data.</text>
</comment>